<dbReference type="EMBL" id="QRMS01000002">
    <property type="protein sequence ID" value="RHJ88696.1"/>
    <property type="molecule type" value="Genomic_DNA"/>
</dbReference>
<dbReference type="OrthoDB" id="9769353at2"/>
<comment type="caution">
    <text evidence="1">The sequence shown here is derived from an EMBL/GenBank/DDBJ whole genome shotgun (WGS) entry which is preliminary data.</text>
</comment>
<dbReference type="Proteomes" id="UP000284841">
    <property type="component" value="Unassembled WGS sequence"/>
</dbReference>
<name>A0A415E4W5_9FIRM</name>
<proteinExistence type="predicted"/>
<dbReference type="InterPro" id="IPR038109">
    <property type="entry name" value="DNA_bind_recomb_sf"/>
</dbReference>
<evidence type="ECO:0000313" key="2">
    <source>
        <dbReference type="Proteomes" id="UP000284841"/>
    </source>
</evidence>
<sequence>MDGDGELRLLLMATLAQEESLKTSERFKAGQKISFDNGVLYGNDNILGYDRVGETYVINEEQAETVRMIFNLYLHENGSMKIAKILTEQKKTLRELFIGVFLTQCVL</sequence>
<gene>
    <name evidence="1" type="ORF">DW099_09985</name>
</gene>
<evidence type="ECO:0008006" key="3">
    <source>
        <dbReference type="Google" id="ProtNLM"/>
    </source>
</evidence>
<dbReference type="AlphaFoldDB" id="A0A415E4W5"/>
<evidence type="ECO:0000313" key="1">
    <source>
        <dbReference type="EMBL" id="RHJ88696.1"/>
    </source>
</evidence>
<organism evidence="1 2">
    <name type="scientific">Emergencia timonensis</name>
    <dbReference type="NCBI Taxonomy" id="1776384"/>
    <lineage>
        <taxon>Bacteria</taxon>
        <taxon>Bacillati</taxon>
        <taxon>Bacillota</taxon>
        <taxon>Clostridia</taxon>
        <taxon>Peptostreptococcales</taxon>
        <taxon>Anaerovoracaceae</taxon>
        <taxon>Emergencia</taxon>
    </lineage>
</organism>
<accession>A0A415E4W5</accession>
<reference evidence="1 2" key="1">
    <citation type="submission" date="2018-08" db="EMBL/GenBank/DDBJ databases">
        <title>A genome reference for cultivated species of the human gut microbiota.</title>
        <authorList>
            <person name="Zou Y."/>
            <person name="Xue W."/>
            <person name="Luo G."/>
        </authorList>
    </citation>
    <scope>NUCLEOTIDE SEQUENCE [LARGE SCALE GENOMIC DNA]</scope>
    <source>
        <strain evidence="1 2">AM07-24</strain>
    </source>
</reference>
<keyword evidence="2" id="KW-1185">Reference proteome</keyword>
<dbReference type="Gene3D" id="3.90.1750.20">
    <property type="entry name" value="Putative Large Serine Recombinase, Chain B, Domain 2"/>
    <property type="match status" value="1"/>
</dbReference>
<protein>
    <recommendedName>
        <fullName evidence="3">Recombinase domain-containing protein</fullName>
    </recommendedName>
</protein>
<dbReference type="RefSeq" id="WP_118335421.1">
    <property type="nucleotide sequence ID" value="NZ_AP025567.1"/>
</dbReference>